<feature type="region of interest" description="Disordered" evidence="1">
    <location>
        <begin position="1"/>
        <end position="41"/>
    </location>
</feature>
<sequence length="77" mass="8056">MEVLPLTRRSRTSGAAVGTAATAAPIHHMKHCRADSTDDSVGSAGERIEVYLCRIKLRAPSGTEQLDRANPGAGVVA</sequence>
<reference evidence="2" key="2">
    <citation type="submission" date="2020-09" db="EMBL/GenBank/DDBJ databases">
        <authorList>
            <person name="Sun Q."/>
            <person name="Zhou Y."/>
        </authorList>
    </citation>
    <scope>NUCLEOTIDE SEQUENCE</scope>
    <source>
        <strain evidence="2">CGMCC 4.7312</strain>
    </source>
</reference>
<organism evidence="2 3">
    <name type="scientific">Micromonospora sonchi</name>
    <dbReference type="NCBI Taxonomy" id="1763543"/>
    <lineage>
        <taxon>Bacteria</taxon>
        <taxon>Bacillati</taxon>
        <taxon>Actinomycetota</taxon>
        <taxon>Actinomycetes</taxon>
        <taxon>Micromonosporales</taxon>
        <taxon>Micromonosporaceae</taxon>
        <taxon>Micromonospora</taxon>
    </lineage>
</organism>
<feature type="compositionally biased region" description="Low complexity" evidence="1">
    <location>
        <begin position="14"/>
        <end position="24"/>
    </location>
</feature>
<gene>
    <name evidence="2" type="ORF">GCM10011608_57270</name>
</gene>
<protein>
    <submittedName>
        <fullName evidence="2">Uncharacterized protein</fullName>
    </submittedName>
</protein>
<accession>A0A917U7L7</accession>
<evidence type="ECO:0000313" key="2">
    <source>
        <dbReference type="EMBL" id="GGM64430.1"/>
    </source>
</evidence>
<reference evidence="2" key="1">
    <citation type="journal article" date="2014" name="Int. J. Syst. Evol. Microbiol.">
        <title>Complete genome sequence of Corynebacterium casei LMG S-19264T (=DSM 44701T), isolated from a smear-ripened cheese.</title>
        <authorList>
            <consortium name="US DOE Joint Genome Institute (JGI-PGF)"/>
            <person name="Walter F."/>
            <person name="Albersmeier A."/>
            <person name="Kalinowski J."/>
            <person name="Ruckert C."/>
        </authorList>
    </citation>
    <scope>NUCLEOTIDE SEQUENCE</scope>
    <source>
        <strain evidence="2">CGMCC 4.7312</strain>
    </source>
</reference>
<proteinExistence type="predicted"/>
<evidence type="ECO:0000313" key="3">
    <source>
        <dbReference type="Proteomes" id="UP000608890"/>
    </source>
</evidence>
<dbReference type="EMBL" id="BMNB01000043">
    <property type="protein sequence ID" value="GGM64430.1"/>
    <property type="molecule type" value="Genomic_DNA"/>
</dbReference>
<evidence type="ECO:0000256" key="1">
    <source>
        <dbReference type="SAM" id="MobiDB-lite"/>
    </source>
</evidence>
<keyword evidence="3" id="KW-1185">Reference proteome</keyword>
<name>A0A917U7L7_9ACTN</name>
<dbReference type="Proteomes" id="UP000608890">
    <property type="component" value="Unassembled WGS sequence"/>
</dbReference>
<comment type="caution">
    <text evidence="2">The sequence shown here is derived from an EMBL/GenBank/DDBJ whole genome shotgun (WGS) entry which is preliminary data.</text>
</comment>
<dbReference type="AlphaFoldDB" id="A0A917U7L7"/>